<dbReference type="InterPro" id="IPR001283">
    <property type="entry name" value="CRISP-related"/>
</dbReference>
<evidence type="ECO:0000256" key="1">
    <source>
        <dbReference type="ARBA" id="ARBA00004613"/>
    </source>
</evidence>
<sequence>MEKQQFKGLLRILIRYERVYKNNNLRSVIQTLSSFRSNTMDRRIKLFYLLFVLYTVKAQTDYCKLSCDGTVQTVCERKNVNCGADPQICKNFKEMKLNDAERRLVLDVHNKLRNKVATGKETRGPQPKASNMKALSYSKELEYIAQCHTNSCKWGHDKCRKTLQWGWVGQNLFSRSYKGTTITTQYMLNSSIYGCGKEIGHYTQAVWARTRYVGCGLTFYVDSKGWDVYYLACNYGEGGNINTWPVYEIGNPATKCDGLPVNSKYPGLCGPDNL</sequence>
<organism evidence="4 5">
    <name type="scientific">Diabrotica balteata</name>
    <name type="common">Banded cucumber beetle</name>
    <dbReference type="NCBI Taxonomy" id="107213"/>
    <lineage>
        <taxon>Eukaryota</taxon>
        <taxon>Metazoa</taxon>
        <taxon>Ecdysozoa</taxon>
        <taxon>Arthropoda</taxon>
        <taxon>Hexapoda</taxon>
        <taxon>Insecta</taxon>
        <taxon>Pterygota</taxon>
        <taxon>Neoptera</taxon>
        <taxon>Endopterygota</taxon>
        <taxon>Coleoptera</taxon>
        <taxon>Polyphaga</taxon>
        <taxon>Cucujiformia</taxon>
        <taxon>Chrysomeloidea</taxon>
        <taxon>Chrysomelidae</taxon>
        <taxon>Galerucinae</taxon>
        <taxon>Diabroticina</taxon>
        <taxon>Diabroticites</taxon>
        <taxon>Diabrotica</taxon>
    </lineage>
</organism>
<feature type="domain" description="SCP" evidence="3">
    <location>
        <begin position="100"/>
        <end position="243"/>
    </location>
</feature>
<keyword evidence="2" id="KW-0964">Secreted</keyword>
<dbReference type="SUPFAM" id="SSF55797">
    <property type="entry name" value="PR-1-like"/>
    <property type="match status" value="1"/>
</dbReference>
<dbReference type="PANTHER" id="PTHR10334">
    <property type="entry name" value="CYSTEINE-RICH SECRETORY PROTEIN-RELATED"/>
    <property type="match status" value="1"/>
</dbReference>
<dbReference type="CDD" id="cd05380">
    <property type="entry name" value="CAP_euk"/>
    <property type="match status" value="1"/>
</dbReference>
<comment type="subcellular location">
    <subcellularLocation>
        <location evidence="1">Secreted</location>
    </subcellularLocation>
</comment>
<keyword evidence="5" id="KW-1185">Reference proteome</keyword>
<protein>
    <recommendedName>
        <fullName evidence="3">SCP domain-containing protein</fullName>
    </recommendedName>
</protein>
<proteinExistence type="predicted"/>
<gene>
    <name evidence="4" type="ORF">DIABBA_LOCUS13796</name>
</gene>
<dbReference type="Gene3D" id="3.40.33.10">
    <property type="entry name" value="CAP"/>
    <property type="match status" value="1"/>
</dbReference>
<evidence type="ECO:0000313" key="5">
    <source>
        <dbReference type="Proteomes" id="UP001153709"/>
    </source>
</evidence>
<dbReference type="EMBL" id="OU898284">
    <property type="protein sequence ID" value="CAG9841215.1"/>
    <property type="molecule type" value="Genomic_DNA"/>
</dbReference>
<dbReference type="GO" id="GO:0005576">
    <property type="term" value="C:extracellular region"/>
    <property type="evidence" value="ECO:0007669"/>
    <property type="project" value="UniProtKB-SubCell"/>
</dbReference>
<name>A0A9N9T8Y0_DIABA</name>
<dbReference type="SMART" id="SM00198">
    <property type="entry name" value="SCP"/>
    <property type="match status" value="1"/>
</dbReference>
<evidence type="ECO:0000256" key="2">
    <source>
        <dbReference type="ARBA" id="ARBA00022525"/>
    </source>
</evidence>
<dbReference type="AlphaFoldDB" id="A0A9N9T8Y0"/>
<accession>A0A9N9T8Y0</accession>
<evidence type="ECO:0000259" key="3">
    <source>
        <dbReference type="SMART" id="SM00198"/>
    </source>
</evidence>
<dbReference type="InterPro" id="IPR035940">
    <property type="entry name" value="CAP_sf"/>
</dbReference>
<dbReference type="InterPro" id="IPR014044">
    <property type="entry name" value="CAP_dom"/>
</dbReference>
<dbReference type="Pfam" id="PF00188">
    <property type="entry name" value="CAP"/>
    <property type="match status" value="1"/>
</dbReference>
<dbReference type="OrthoDB" id="43654at2759"/>
<dbReference type="Proteomes" id="UP001153709">
    <property type="component" value="Chromosome 9"/>
</dbReference>
<evidence type="ECO:0000313" key="4">
    <source>
        <dbReference type="EMBL" id="CAG9841215.1"/>
    </source>
</evidence>
<reference evidence="4" key="1">
    <citation type="submission" date="2022-01" db="EMBL/GenBank/DDBJ databases">
        <authorList>
            <person name="King R."/>
        </authorList>
    </citation>
    <scope>NUCLEOTIDE SEQUENCE</scope>
</reference>